<gene>
    <name evidence="5" type="ORF">M1O15_22515</name>
</gene>
<dbReference type="Pfam" id="PF05548">
    <property type="entry name" value="Peptidase_M11"/>
    <property type="match status" value="1"/>
</dbReference>
<keyword evidence="2" id="KW-0812">Transmembrane</keyword>
<keyword evidence="6" id="KW-1185">Reference proteome</keyword>
<feature type="signal peptide" evidence="3">
    <location>
        <begin position="1"/>
        <end position="31"/>
    </location>
</feature>
<evidence type="ECO:0000256" key="2">
    <source>
        <dbReference type="SAM" id="Phobius"/>
    </source>
</evidence>
<dbReference type="PROSITE" id="PS51318">
    <property type="entry name" value="TAT"/>
    <property type="match status" value="1"/>
</dbReference>
<keyword evidence="2" id="KW-0472">Membrane</keyword>
<dbReference type="SUPFAM" id="SSF55486">
    <property type="entry name" value="Metalloproteases ('zincins'), catalytic domain"/>
    <property type="match status" value="1"/>
</dbReference>
<feature type="transmembrane region" description="Helical" evidence="2">
    <location>
        <begin position="440"/>
        <end position="459"/>
    </location>
</feature>
<dbReference type="NCBIfam" id="NF041528">
    <property type="entry name" value="strep_LAETG"/>
    <property type="match status" value="1"/>
</dbReference>
<keyword evidence="2" id="KW-1133">Transmembrane helix</keyword>
<dbReference type="RefSeq" id="WP_248635940.1">
    <property type="nucleotide sequence ID" value="NZ_JALPTH010000024.1"/>
</dbReference>
<name>A0ABT0IFM6_9ACTN</name>
<dbReference type="InterPro" id="IPR008752">
    <property type="entry name" value="Peptidase_M11"/>
</dbReference>
<evidence type="ECO:0000259" key="4">
    <source>
        <dbReference type="Pfam" id="PF05548"/>
    </source>
</evidence>
<proteinExistence type="predicted"/>
<dbReference type="Proteomes" id="UP001522868">
    <property type="component" value="Unassembled WGS sequence"/>
</dbReference>
<evidence type="ECO:0000256" key="1">
    <source>
        <dbReference type="SAM" id="MobiDB-lite"/>
    </source>
</evidence>
<comment type="caution">
    <text evidence="5">The sequence shown here is derived from an EMBL/GenBank/DDBJ whole genome shotgun (WGS) entry which is preliminary data.</text>
</comment>
<feature type="compositionally biased region" description="Low complexity" evidence="1">
    <location>
        <begin position="402"/>
        <end position="416"/>
    </location>
</feature>
<evidence type="ECO:0000313" key="5">
    <source>
        <dbReference type="EMBL" id="MCK8680119.1"/>
    </source>
</evidence>
<feature type="region of interest" description="Disordered" evidence="1">
    <location>
        <begin position="365"/>
        <end position="434"/>
    </location>
</feature>
<organism evidence="5 6">
    <name type="scientific">Streptomyces lichenis</name>
    <dbReference type="NCBI Taxonomy" id="2306967"/>
    <lineage>
        <taxon>Bacteria</taxon>
        <taxon>Bacillati</taxon>
        <taxon>Actinomycetota</taxon>
        <taxon>Actinomycetes</taxon>
        <taxon>Kitasatosporales</taxon>
        <taxon>Streptomycetaceae</taxon>
        <taxon>Streptomyces</taxon>
    </lineage>
</organism>
<accession>A0ABT0IFM6</accession>
<feature type="chain" id="PRO_5045877606" description="Peptidase M11 gametolysin domain-containing protein" evidence="3">
    <location>
        <begin position="32"/>
        <end position="468"/>
    </location>
</feature>
<feature type="compositionally biased region" description="Basic and acidic residues" evidence="1">
    <location>
        <begin position="417"/>
        <end position="429"/>
    </location>
</feature>
<reference evidence="5 6" key="1">
    <citation type="submission" date="2022-04" db="EMBL/GenBank/DDBJ databases">
        <title>Streptomyces sp. nov. LCR6-01 isolated from Lichen of Dirinaria sp.</title>
        <authorList>
            <person name="Kanchanasin P."/>
            <person name="Tanasupawat S."/>
            <person name="Phongsopitanun W."/>
        </authorList>
    </citation>
    <scope>NUCLEOTIDE SEQUENCE [LARGE SCALE GENOMIC DNA]</scope>
    <source>
        <strain evidence="5 6">LCR6-01</strain>
    </source>
</reference>
<protein>
    <recommendedName>
        <fullName evidence="4">Peptidase M11 gametolysin domain-containing protein</fullName>
    </recommendedName>
</protein>
<keyword evidence="3" id="KW-0732">Signal</keyword>
<dbReference type="EMBL" id="JALPTH010000024">
    <property type="protein sequence ID" value="MCK8680119.1"/>
    <property type="molecule type" value="Genomic_DNA"/>
</dbReference>
<evidence type="ECO:0000313" key="6">
    <source>
        <dbReference type="Proteomes" id="UP001522868"/>
    </source>
</evidence>
<evidence type="ECO:0000256" key="3">
    <source>
        <dbReference type="SAM" id="SignalP"/>
    </source>
</evidence>
<sequence length="468" mass="47247">MHKRARTGLAAAAATTAVLAAGVTAAPAAQAAEDGPAPVRNRVLVVIAEFKDAQHVDTEALRQDAAKEYFDGPQSIAGYYTKVSQGAFTYVPAAEEKVVGPYTLDLPQKPCDAGAVNKAAREAAAAAGYVEKEDYDSISVLQPGEGSECGWLGLGSMPGPNTWLQVGKGKIGKTAMVHEFGHNQGFNHHKRDECPGGDLSRCTTAEGHSGRTPMGGGGTGVGFVAPELIGKGWLPGGQAVTVTKSATFTLKPLYGGAAGGVRALDIPLGDGGKDRLVVEYRTEDPTYTDDDEGNLDAEVEGVHAYLVPEGDYNNSRLLDPTPGEGKGDAEAITSLTDAANKVGVKVVKSGGGSATVSVSLGGVPAPAADESSVKPQGTDTPAPQPVKGTGGPATEHGDESDAAAAPGSSSASPAPADHTEMGGSGKKDLAATGGSSATPVIAGVGALLAAAGALCLFAMRRRGGRRRA</sequence>
<dbReference type="InterPro" id="IPR006311">
    <property type="entry name" value="TAT_signal"/>
</dbReference>
<feature type="domain" description="Peptidase M11 gametolysin" evidence="4">
    <location>
        <begin position="44"/>
        <end position="241"/>
    </location>
</feature>